<dbReference type="Gene3D" id="3.30.450.20">
    <property type="entry name" value="PAS domain"/>
    <property type="match status" value="2"/>
</dbReference>
<evidence type="ECO:0000256" key="11">
    <source>
        <dbReference type="ARBA" id="ARBA00023026"/>
    </source>
</evidence>
<dbReference type="EMBL" id="QGGV01000003">
    <property type="protein sequence ID" value="PWK57181.1"/>
    <property type="molecule type" value="Genomic_DNA"/>
</dbReference>
<dbReference type="Pfam" id="PF07536">
    <property type="entry name" value="HWE_HK"/>
    <property type="match status" value="1"/>
</dbReference>
<keyword evidence="9" id="KW-0418">Kinase</keyword>
<gene>
    <name evidence="14" type="ORF">C8D95_103420</name>
</gene>
<feature type="domain" description="PAC" evidence="13">
    <location>
        <begin position="195"/>
        <end position="245"/>
    </location>
</feature>
<dbReference type="AlphaFoldDB" id="A0A316G886"/>
<dbReference type="InterPro" id="IPR000014">
    <property type="entry name" value="PAS"/>
</dbReference>
<keyword evidence="6" id="KW-0808">Transferase</keyword>
<evidence type="ECO:0000256" key="1">
    <source>
        <dbReference type="ARBA" id="ARBA00000085"/>
    </source>
</evidence>
<feature type="coiled-coil region" evidence="12">
    <location>
        <begin position="45"/>
        <end position="125"/>
    </location>
</feature>
<evidence type="ECO:0000256" key="4">
    <source>
        <dbReference type="ARBA" id="ARBA00022630"/>
    </source>
</evidence>
<keyword evidence="4" id="KW-0285">Flavoprotein</keyword>
<proteinExistence type="predicted"/>
<dbReference type="InterPro" id="IPR000700">
    <property type="entry name" value="PAS-assoc_C"/>
</dbReference>
<evidence type="ECO:0000256" key="3">
    <source>
        <dbReference type="ARBA" id="ARBA00022553"/>
    </source>
</evidence>
<dbReference type="OrthoDB" id="9816309at2"/>
<comment type="catalytic activity">
    <reaction evidence="1">
        <text>ATP + protein L-histidine = ADP + protein N-phospho-L-histidine.</text>
        <dbReference type="EC" id="2.7.13.3"/>
    </reaction>
</comment>
<accession>A0A316G886</accession>
<evidence type="ECO:0000313" key="15">
    <source>
        <dbReference type="Proteomes" id="UP000245390"/>
    </source>
</evidence>
<evidence type="ECO:0000256" key="5">
    <source>
        <dbReference type="ARBA" id="ARBA00022643"/>
    </source>
</evidence>
<sequence>MHVQPVAAEGQGGKQALVLLIDTGPASGDRAPEVSGGDVASSERIRQLEAELRTTQDRLGSSRREHERSHQELRVANEELQSINEEYRSTAEELETSKEELHSINEELSAVNSELKDKLDDVASAHSDLQNLINATDIGTLFLDAKLRIKMLTPAVEQLFSVTDSDVGRPITDFTHKLAHDGMEREAAKVLRDLVPVESEVETRDGRWLMMRLRPYRTVDDKIEGVVVSFVDITSRRETEKRLRESEARYRRLFESMDEGYILAEVIRDHTGKAVDVLYADANPAAVRLVHIDFKGKRLSDVGGDFEPHWWMLPTRVLDSGRPEHAELFAKPLDRWFGVSFSKLDDSRVAILFQDISERKRHEAEREMMMGELNHRVKNMLAVVQSIASQTLRSSPDPADFVPAFQERVQALGQAHGLLTKDRWRRTDLRELADAVLGSFVDGQHRLVLEGPEVRLSPNAAITISMALHELSTNALNYGALASSDGTVRLSWELREDQEGQRLEVSWSEHDGPRVEAPEREGFGSRMLERGIAYELDGKVTLDYAPTGLTCRMSFPAERTLSHD</sequence>
<dbReference type="PANTHER" id="PTHR41523">
    <property type="entry name" value="TWO-COMPONENT SYSTEM SENSOR PROTEIN"/>
    <property type="match status" value="1"/>
</dbReference>
<keyword evidence="7" id="KW-0677">Repeat</keyword>
<evidence type="ECO:0000256" key="10">
    <source>
        <dbReference type="ARBA" id="ARBA00022840"/>
    </source>
</evidence>
<dbReference type="Pfam" id="PF13596">
    <property type="entry name" value="PAS_10"/>
    <property type="match status" value="1"/>
</dbReference>
<reference evidence="14 15" key="1">
    <citation type="submission" date="2018-05" db="EMBL/GenBank/DDBJ databases">
        <title>Genomic Encyclopedia of Type Strains, Phase IV (KMG-IV): sequencing the most valuable type-strain genomes for metagenomic binning, comparative biology and taxonomic classification.</title>
        <authorList>
            <person name="Goeker M."/>
        </authorList>
    </citation>
    <scope>NUCLEOTIDE SEQUENCE [LARGE SCALE GENOMIC DNA]</scope>
    <source>
        <strain evidence="14 15">DSM 103371</strain>
    </source>
</reference>
<keyword evidence="12" id="KW-0175">Coiled coil</keyword>
<dbReference type="InterPro" id="IPR011102">
    <property type="entry name" value="Sig_transdc_His_kinase_HWE"/>
</dbReference>
<evidence type="ECO:0000256" key="6">
    <source>
        <dbReference type="ARBA" id="ARBA00022679"/>
    </source>
</evidence>
<dbReference type="PANTHER" id="PTHR41523:SF7">
    <property type="entry name" value="HISTIDINE KINASE"/>
    <property type="match status" value="1"/>
</dbReference>
<dbReference type="Pfam" id="PF13188">
    <property type="entry name" value="PAS_8"/>
    <property type="match status" value="1"/>
</dbReference>
<dbReference type="CDD" id="cd00130">
    <property type="entry name" value="PAS"/>
    <property type="match status" value="1"/>
</dbReference>
<dbReference type="Proteomes" id="UP000245390">
    <property type="component" value="Unassembled WGS sequence"/>
</dbReference>
<organism evidence="14 15">
    <name type="scientific">Silicimonas algicola</name>
    <dbReference type="NCBI Taxonomy" id="1826607"/>
    <lineage>
        <taxon>Bacteria</taxon>
        <taxon>Pseudomonadati</taxon>
        <taxon>Pseudomonadota</taxon>
        <taxon>Alphaproteobacteria</taxon>
        <taxon>Rhodobacterales</taxon>
        <taxon>Paracoccaceae</taxon>
    </lineage>
</organism>
<evidence type="ECO:0000256" key="12">
    <source>
        <dbReference type="SAM" id="Coils"/>
    </source>
</evidence>
<evidence type="ECO:0000256" key="9">
    <source>
        <dbReference type="ARBA" id="ARBA00022777"/>
    </source>
</evidence>
<keyword evidence="15" id="KW-1185">Reference proteome</keyword>
<dbReference type="GO" id="GO:0004673">
    <property type="term" value="F:protein histidine kinase activity"/>
    <property type="evidence" value="ECO:0007669"/>
    <property type="project" value="UniProtKB-EC"/>
</dbReference>
<keyword evidence="5" id="KW-0288">FMN</keyword>
<dbReference type="NCBIfam" id="TIGR00229">
    <property type="entry name" value="sensory_box"/>
    <property type="match status" value="1"/>
</dbReference>
<dbReference type="RefSeq" id="WP_126918551.1">
    <property type="nucleotide sequence ID" value="NZ_CP034588.1"/>
</dbReference>
<dbReference type="EC" id="2.7.13.3" evidence="2"/>
<dbReference type="InterPro" id="IPR035965">
    <property type="entry name" value="PAS-like_dom_sf"/>
</dbReference>
<dbReference type="KEGG" id="salo:EF888_10310"/>
<comment type="caution">
    <text evidence="14">The sequence shown here is derived from an EMBL/GenBank/DDBJ whole genome shotgun (WGS) entry which is preliminary data.</text>
</comment>
<evidence type="ECO:0000259" key="13">
    <source>
        <dbReference type="PROSITE" id="PS50113"/>
    </source>
</evidence>
<name>A0A316G886_9RHOB</name>
<evidence type="ECO:0000256" key="8">
    <source>
        <dbReference type="ARBA" id="ARBA00022741"/>
    </source>
</evidence>
<evidence type="ECO:0000256" key="7">
    <source>
        <dbReference type="ARBA" id="ARBA00022737"/>
    </source>
</evidence>
<dbReference type="SUPFAM" id="SSF55785">
    <property type="entry name" value="PYP-like sensor domain (PAS domain)"/>
    <property type="match status" value="2"/>
</dbReference>
<evidence type="ECO:0000256" key="2">
    <source>
        <dbReference type="ARBA" id="ARBA00012438"/>
    </source>
</evidence>
<dbReference type="PROSITE" id="PS50113">
    <property type="entry name" value="PAC"/>
    <property type="match status" value="1"/>
</dbReference>
<dbReference type="SMART" id="SM00911">
    <property type="entry name" value="HWE_HK"/>
    <property type="match status" value="1"/>
</dbReference>
<evidence type="ECO:0000313" key="14">
    <source>
        <dbReference type="EMBL" id="PWK57181.1"/>
    </source>
</evidence>
<dbReference type="Gene3D" id="3.30.565.10">
    <property type="entry name" value="Histidine kinase-like ATPase, C-terminal domain"/>
    <property type="match status" value="1"/>
</dbReference>
<protein>
    <recommendedName>
        <fullName evidence="2">histidine kinase</fullName>
        <ecNumber evidence="2">2.7.13.3</ecNumber>
    </recommendedName>
</protein>
<keyword evidence="11" id="KW-0843">Virulence</keyword>
<dbReference type="Gene3D" id="1.20.120.330">
    <property type="entry name" value="Nucleotidyltransferases domain 2"/>
    <property type="match status" value="1"/>
</dbReference>
<dbReference type="GO" id="GO:0005524">
    <property type="term" value="F:ATP binding"/>
    <property type="evidence" value="ECO:0007669"/>
    <property type="project" value="UniProtKB-KW"/>
</dbReference>
<keyword evidence="10" id="KW-0067">ATP-binding</keyword>
<keyword evidence="8" id="KW-0547">Nucleotide-binding</keyword>
<dbReference type="InterPro" id="IPR036890">
    <property type="entry name" value="HATPase_C_sf"/>
</dbReference>
<keyword evidence="3" id="KW-0597">Phosphoprotein</keyword>